<reference evidence="1 2" key="2">
    <citation type="submission" date="2017-10" db="EMBL/GenBank/DDBJ databases">
        <title>Bacterial endophytes that colonize and modify switchgrass growth.</title>
        <authorList>
            <person name="Debolt S."/>
        </authorList>
    </citation>
    <scope>NUCLEOTIDE SEQUENCE [LARGE SCALE GENOMIC DNA]</scope>
    <source>
        <strain evidence="1 2">A2-S9</strain>
    </source>
</reference>
<dbReference type="EMBL" id="PDJN01000001">
    <property type="protein sequence ID" value="PFG70341.1"/>
    <property type="molecule type" value="Genomic_DNA"/>
</dbReference>
<name>A0A7Z1GRR1_9PSED</name>
<dbReference type="PANTHER" id="PTHR47197">
    <property type="entry name" value="PROTEIN NIRF"/>
    <property type="match status" value="1"/>
</dbReference>
<organism evidence="1 2">
    <name type="scientific">Pseudomonas poae</name>
    <dbReference type="NCBI Taxonomy" id="200451"/>
    <lineage>
        <taxon>Bacteria</taxon>
        <taxon>Pseudomonadati</taxon>
        <taxon>Pseudomonadota</taxon>
        <taxon>Gammaproteobacteria</taxon>
        <taxon>Pseudomonadales</taxon>
        <taxon>Pseudomonadaceae</taxon>
        <taxon>Pseudomonas</taxon>
    </lineage>
</organism>
<dbReference type="InterPro" id="IPR011048">
    <property type="entry name" value="Haem_d1_sf"/>
</dbReference>
<evidence type="ECO:0000313" key="2">
    <source>
        <dbReference type="Proteomes" id="UP000221580"/>
    </source>
</evidence>
<dbReference type="SUPFAM" id="SSF51004">
    <property type="entry name" value="C-terminal (heme d1) domain of cytochrome cd1-nitrite reductase"/>
    <property type="match status" value="1"/>
</dbReference>
<dbReference type="Pfam" id="PF00400">
    <property type="entry name" value="WD40"/>
    <property type="match status" value="1"/>
</dbReference>
<dbReference type="Proteomes" id="UP000221580">
    <property type="component" value="Unassembled WGS sequence"/>
</dbReference>
<protein>
    <submittedName>
        <fullName evidence="1">Uncharacterized protein</fullName>
    </submittedName>
</protein>
<dbReference type="AlphaFoldDB" id="A0A7Z1GRR1"/>
<dbReference type="InterPro" id="IPR015943">
    <property type="entry name" value="WD40/YVTN_repeat-like_dom_sf"/>
</dbReference>
<dbReference type="RefSeq" id="WP_098478957.1">
    <property type="nucleotide sequence ID" value="NZ_PDJN01000001.1"/>
</dbReference>
<dbReference type="InterPro" id="IPR051200">
    <property type="entry name" value="Host-pathogen_enzymatic-act"/>
</dbReference>
<sequence>MSGSSTKPLPLLAINLPGQRRRPGNAVDKQAAQHGFYPNKGLDVHVRETFGQADSAVELILDGEVIASHKLEGDPLQAGIKFSVAAERLTHGRHVLSYQVKQGRSGLRQATRQAIVRVHAQRLLYLGVPVKKNDERVYVNIDIRVEPCIATLTAAAEVVHMIEGNIGSFLFSPDGRYLHAEWVNGIAKIDLQTISLVDNYPVFIEKLGGFSPDGRFLYACNWLYSHLFIVDVQEKELLPGAVIEEYATGLVLGRDGGQIYVGAWGGPGNAEASLIIVDRASQEVIKKIPVGAITFDTVGNPHDGHVYVACLGVLGEGAGVYRFDPVSERVEKISKHPAWGLTLSANGQRLYAYGGDIISVIDTKTGREKENQRLSVRSLAVSPDGKWVYTGSYEEHGRIDVYDAQGWTLDHSISIFKPFIHRMETQKSNGDLWVCFSSE</sequence>
<dbReference type="InterPro" id="IPR001680">
    <property type="entry name" value="WD40_rpt"/>
</dbReference>
<proteinExistence type="predicted"/>
<accession>A0A7Z1GRR1</accession>
<reference evidence="1 2" key="1">
    <citation type="submission" date="2017-09" db="EMBL/GenBank/DDBJ databases">
        <authorList>
            <person name="DeBolt S."/>
            <person name="Huntemann M."/>
            <person name="Clum A."/>
            <person name="Pillay M."/>
            <person name="Palaniappan K."/>
            <person name="Varghese N."/>
            <person name="Mikhailova N."/>
            <person name="Stamatis D."/>
            <person name="Reddy T."/>
            <person name="Daum C."/>
            <person name="Shapiro N."/>
            <person name="Ivanova N."/>
            <person name="Kyrpides N."/>
            <person name="Woyke T."/>
        </authorList>
    </citation>
    <scope>NUCLEOTIDE SEQUENCE [LARGE SCALE GENOMIC DNA]</scope>
    <source>
        <strain evidence="1 2">A2-S9</strain>
    </source>
</reference>
<gene>
    <name evidence="1" type="ORF">DM05_0654</name>
</gene>
<evidence type="ECO:0000313" key="1">
    <source>
        <dbReference type="EMBL" id="PFG70341.1"/>
    </source>
</evidence>
<comment type="caution">
    <text evidence="1">The sequence shown here is derived from an EMBL/GenBank/DDBJ whole genome shotgun (WGS) entry which is preliminary data.</text>
</comment>
<dbReference type="Gene3D" id="2.130.10.10">
    <property type="entry name" value="YVTN repeat-like/Quinoprotein amine dehydrogenase"/>
    <property type="match status" value="1"/>
</dbReference>
<dbReference type="PANTHER" id="PTHR47197:SF3">
    <property type="entry name" value="DIHYDRO-HEME D1 DEHYDROGENASE"/>
    <property type="match status" value="1"/>
</dbReference>